<sequence length="176" mass="19201">MNPKIRKAGILFMAALCVGWTSCSKPGEIGKPVADDGYILLRADKENNGKRFSIAGYPALSSDITTGTGRTTLLDIYTEPEGKGQLIAALPLSFGKGSNEFHVPETFTVADITVYDQAGNKHKYTDKLQFSFTLVLNTEAPRTTARIRRRLAGRVEREEVTVYAGHAEAVRIDPAP</sequence>
<evidence type="ECO:0000313" key="2">
    <source>
        <dbReference type="Proteomes" id="UP000240572"/>
    </source>
</evidence>
<dbReference type="EMBL" id="PYGD01000002">
    <property type="protein sequence ID" value="PSK93083.1"/>
    <property type="molecule type" value="Genomic_DNA"/>
</dbReference>
<reference evidence="1 2" key="1">
    <citation type="submission" date="2018-03" db="EMBL/GenBank/DDBJ databases">
        <title>Genomic Encyclopedia of Type Strains, Phase III (KMG-III): the genomes of soil and plant-associated and newly described type strains.</title>
        <authorList>
            <person name="Whitman W."/>
        </authorList>
    </citation>
    <scope>NUCLEOTIDE SEQUENCE [LARGE SCALE GENOMIC DNA]</scope>
    <source>
        <strain evidence="1 2">CGMCC 1.12700</strain>
    </source>
</reference>
<keyword evidence="2" id="KW-1185">Reference proteome</keyword>
<comment type="caution">
    <text evidence="1">The sequence shown here is derived from an EMBL/GenBank/DDBJ whole genome shotgun (WGS) entry which is preliminary data.</text>
</comment>
<dbReference type="RefSeq" id="WP_106522113.1">
    <property type="nucleotide sequence ID" value="NZ_PYGD01000002.1"/>
</dbReference>
<dbReference type="OrthoDB" id="1254381at2"/>
<dbReference type="PROSITE" id="PS51257">
    <property type="entry name" value="PROKAR_LIPOPROTEIN"/>
    <property type="match status" value="1"/>
</dbReference>
<proteinExistence type="predicted"/>
<name>A0A2P8D793_9BACT</name>
<dbReference type="AlphaFoldDB" id="A0A2P8D793"/>
<gene>
    <name evidence="1" type="ORF">B0I18_10252</name>
</gene>
<protein>
    <submittedName>
        <fullName evidence="1">Uncharacterized protein</fullName>
    </submittedName>
</protein>
<organism evidence="1 2">
    <name type="scientific">Taibaiella chishuiensis</name>
    <dbReference type="NCBI Taxonomy" id="1434707"/>
    <lineage>
        <taxon>Bacteria</taxon>
        <taxon>Pseudomonadati</taxon>
        <taxon>Bacteroidota</taxon>
        <taxon>Chitinophagia</taxon>
        <taxon>Chitinophagales</taxon>
        <taxon>Chitinophagaceae</taxon>
        <taxon>Taibaiella</taxon>
    </lineage>
</organism>
<accession>A0A2P8D793</accession>
<evidence type="ECO:0000313" key="1">
    <source>
        <dbReference type="EMBL" id="PSK93083.1"/>
    </source>
</evidence>
<dbReference type="Proteomes" id="UP000240572">
    <property type="component" value="Unassembled WGS sequence"/>
</dbReference>